<keyword evidence="2" id="KW-1185">Reference proteome</keyword>
<dbReference type="EMBL" id="JAYMYQ010000010">
    <property type="protein sequence ID" value="KAK7307388.1"/>
    <property type="molecule type" value="Genomic_DNA"/>
</dbReference>
<reference evidence="1 2" key="1">
    <citation type="submission" date="2024-01" db="EMBL/GenBank/DDBJ databases">
        <title>The genomes of 5 underutilized Papilionoideae crops provide insights into root nodulation and disease resistanc.</title>
        <authorList>
            <person name="Jiang F."/>
        </authorList>
    </citation>
    <scope>NUCLEOTIDE SEQUENCE [LARGE SCALE GENOMIC DNA]</scope>
    <source>
        <strain evidence="1">LVBAO_FW01</strain>
        <tissue evidence="1">Leaves</tissue>
    </source>
</reference>
<comment type="caution">
    <text evidence="1">The sequence shown here is derived from an EMBL/GenBank/DDBJ whole genome shotgun (WGS) entry which is preliminary data.</text>
</comment>
<evidence type="ECO:0000313" key="1">
    <source>
        <dbReference type="EMBL" id="KAK7307388.1"/>
    </source>
</evidence>
<accession>A0AAN9JYT3</accession>
<sequence length="95" mass="11103">MKLQISRASLTESFPLTVDQSTEWLENNEPSCMRVIISFSLFREKKKGKRKHFNSCIDHLPVLWITHHLLVLIDFGTYDHDFACQADPSYSTQFL</sequence>
<dbReference type="AlphaFoldDB" id="A0AAN9JYT3"/>
<evidence type="ECO:0000313" key="2">
    <source>
        <dbReference type="Proteomes" id="UP001367508"/>
    </source>
</evidence>
<name>A0AAN9JYT3_CANGL</name>
<gene>
    <name evidence="1" type="ORF">VNO77_40404</name>
</gene>
<organism evidence="1 2">
    <name type="scientific">Canavalia gladiata</name>
    <name type="common">Sword bean</name>
    <name type="synonym">Dolichos gladiatus</name>
    <dbReference type="NCBI Taxonomy" id="3824"/>
    <lineage>
        <taxon>Eukaryota</taxon>
        <taxon>Viridiplantae</taxon>
        <taxon>Streptophyta</taxon>
        <taxon>Embryophyta</taxon>
        <taxon>Tracheophyta</taxon>
        <taxon>Spermatophyta</taxon>
        <taxon>Magnoliopsida</taxon>
        <taxon>eudicotyledons</taxon>
        <taxon>Gunneridae</taxon>
        <taxon>Pentapetalae</taxon>
        <taxon>rosids</taxon>
        <taxon>fabids</taxon>
        <taxon>Fabales</taxon>
        <taxon>Fabaceae</taxon>
        <taxon>Papilionoideae</taxon>
        <taxon>50 kb inversion clade</taxon>
        <taxon>NPAAA clade</taxon>
        <taxon>indigoferoid/millettioid clade</taxon>
        <taxon>Phaseoleae</taxon>
        <taxon>Canavalia</taxon>
    </lineage>
</organism>
<proteinExistence type="predicted"/>
<protein>
    <submittedName>
        <fullName evidence="1">Uncharacterized protein</fullName>
    </submittedName>
</protein>
<dbReference type="Proteomes" id="UP001367508">
    <property type="component" value="Unassembled WGS sequence"/>
</dbReference>